<evidence type="ECO:0000313" key="1">
    <source>
        <dbReference type="EMBL" id="QID17449.1"/>
    </source>
</evidence>
<proteinExistence type="predicted"/>
<dbReference type="EMBL" id="CP048836">
    <property type="protein sequence ID" value="QID17449.1"/>
    <property type="molecule type" value="Genomic_DNA"/>
</dbReference>
<sequence>MPSALQNQAPNSTLTFASPQRVSHIIFAYTTSGTTQPQVQHPRPTLPSPASLRSAAVAVLCALTLAACTTTAALQVVGAAVNAALETSGLKQPADGVRHVTIRLDAGDALNGSRDGEPLALVVRLYQLKADTGFSALGYDQFIDQGGERQLLGDDLVGVREMTLLPGRSYTVSEPIPPDVKVIGIVALFHSPAAARWRYAFDPEASAEAGISLGLHACAMTVGTGVLVNPMTTRTAARLAGVRCPS</sequence>
<protein>
    <submittedName>
        <fullName evidence="1">Type VI secretion system lipoprotein TssJ</fullName>
    </submittedName>
</protein>
<dbReference type="Pfam" id="PF12790">
    <property type="entry name" value="T6SS-SciN"/>
    <property type="match status" value="1"/>
</dbReference>
<dbReference type="NCBIfam" id="TIGR03352">
    <property type="entry name" value="VI_chp_3"/>
    <property type="match status" value="1"/>
</dbReference>
<organism evidence="1 2">
    <name type="scientific">Nitrogeniibacter mangrovi</name>
    <dbReference type="NCBI Taxonomy" id="2016596"/>
    <lineage>
        <taxon>Bacteria</taxon>
        <taxon>Pseudomonadati</taxon>
        <taxon>Pseudomonadota</taxon>
        <taxon>Betaproteobacteria</taxon>
        <taxon>Rhodocyclales</taxon>
        <taxon>Zoogloeaceae</taxon>
        <taxon>Nitrogeniibacter</taxon>
    </lineage>
</organism>
<dbReference type="AlphaFoldDB" id="A0A6C1B386"/>
<keyword evidence="1" id="KW-0449">Lipoprotein</keyword>
<dbReference type="KEGG" id="azq:G3580_07190"/>
<dbReference type="Gene3D" id="2.60.40.4150">
    <property type="entry name" value="Type VI secretion system, lipoprotein SciN"/>
    <property type="match status" value="1"/>
</dbReference>
<dbReference type="PANTHER" id="PTHR37625">
    <property type="entry name" value="OUTER MEMBRANE LIPOPROTEIN-RELATED"/>
    <property type="match status" value="1"/>
</dbReference>
<evidence type="ECO:0000313" key="2">
    <source>
        <dbReference type="Proteomes" id="UP000501991"/>
    </source>
</evidence>
<dbReference type="Proteomes" id="UP000501991">
    <property type="component" value="Chromosome"/>
</dbReference>
<dbReference type="RefSeq" id="WP_173764613.1">
    <property type="nucleotide sequence ID" value="NZ_CP048836.1"/>
</dbReference>
<dbReference type="InterPro" id="IPR038706">
    <property type="entry name" value="Type_VI_SciN-like_sf"/>
</dbReference>
<dbReference type="PANTHER" id="PTHR37625:SF4">
    <property type="entry name" value="OUTER MEMBRANE LIPOPROTEIN"/>
    <property type="match status" value="1"/>
</dbReference>
<reference evidence="1 2" key="1">
    <citation type="submission" date="2020-02" db="EMBL/GenBank/DDBJ databases">
        <title>Nitrogenibacter mangrovi gen. nov., sp. nov. isolated from mangrove sediment, a denitrifying betaproteobacterium.</title>
        <authorList>
            <person name="Liao H."/>
            <person name="Tian Y."/>
        </authorList>
    </citation>
    <scope>NUCLEOTIDE SEQUENCE [LARGE SCALE GENOMIC DNA]</scope>
    <source>
        <strain evidence="1 2">M9-3-2</strain>
    </source>
</reference>
<keyword evidence="2" id="KW-1185">Reference proteome</keyword>
<name>A0A6C1B386_9RHOO</name>
<dbReference type="InterPro" id="IPR017734">
    <property type="entry name" value="T6SS_SciN"/>
</dbReference>
<accession>A0A6C1B386</accession>
<gene>
    <name evidence="1" type="primary">tssJ</name>
    <name evidence="1" type="ORF">G3580_07190</name>
</gene>